<dbReference type="EMBL" id="JBHLUE010000034">
    <property type="protein sequence ID" value="MFC0568406.1"/>
    <property type="molecule type" value="Genomic_DNA"/>
</dbReference>
<keyword evidence="1" id="KW-0812">Transmembrane</keyword>
<name>A0ABV6P5W6_9ACTN</name>
<gene>
    <name evidence="2" type="ORF">ACFFHU_30250</name>
</gene>
<sequence length="104" mass="11104">MASAAPIFYTDVVSIINLVLLVFALVVEAVAFVHCLTQRSDAFPAIGTLPKAGWLVILGLSLVLTLLFFGPISIFGLIGIAAALIYLLDVRVGLRDITDGKGFW</sequence>
<evidence type="ECO:0000313" key="3">
    <source>
        <dbReference type="Proteomes" id="UP001589894"/>
    </source>
</evidence>
<dbReference type="InterPro" id="IPR019662">
    <property type="entry name" value="DUF2516"/>
</dbReference>
<protein>
    <submittedName>
        <fullName evidence="2">DUF2516 family protein</fullName>
    </submittedName>
</protein>
<comment type="caution">
    <text evidence="2">The sequence shown here is derived from an EMBL/GenBank/DDBJ whole genome shotgun (WGS) entry which is preliminary data.</text>
</comment>
<accession>A0ABV6P5W6</accession>
<keyword evidence="1" id="KW-0472">Membrane</keyword>
<dbReference type="RefSeq" id="WP_377343903.1">
    <property type="nucleotide sequence ID" value="NZ_JBHLUE010000034.1"/>
</dbReference>
<organism evidence="2 3">
    <name type="scientific">Plantactinospora siamensis</name>
    <dbReference type="NCBI Taxonomy" id="555372"/>
    <lineage>
        <taxon>Bacteria</taxon>
        <taxon>Bacillati</taxon>
        <taxon>Actinomycetota</taxon>
        <taxon>Actinomycetes</taxon>
        <taxon>Micromonosporales</taxon>
        <taxon>Micromonosporaceae</taxon>
        <taxon>Plantactinospora</taxon>
    </lineage>
</organism>
<evidence type="ECO:0000256" key="1">
    <source>
        <dbReference type="SAM" id="Phobius"/>
    </source>
</evidence>
<evidence type="ECO:0000313" key="2">
    <source>
        <dbReference type="EMBL" id="MFC0568406.1"/>
    </source>
</evidence>
<reference evidence="2 3" key="1">
    <citation type="submission" date="2024-09" db="EMBL/GenBank/DDBJ databases">
        <authorList>
            <person name="Sun Q."/>
            <person name="Mori K."/>
        </authorList>
    </citation>
    <scope>NUCLEOTIDE SEQUENCE [LARGE SCALE GENOMIC DNA]</scope>
    <source>
        <strain evidence="2 3">TBRC 2205</strain>
    </source>
</reference>
<dbReference type="Pfam" id="PF10724">
    <property type="entry name" value="DUF2516"/>
    <property type="match status" value="1"/>
</dbReference>
<feature type="transmembrane region" description="Helical" evidence="1">
    <location>
        <begin position="54"/>
        <end position="87"/>
    </location>
</feature>
<keyword evidence="1" id="KW-1133">Transmembrane helix</keyword>
<proteinExistence type="predicted"/>
<dbReference type="Proteomes" id="UP001589894">
    <property type="component" value="Unassembled WGS sequence"/>
</dbReference>
<keyword evidence="3" id="KW-1185">Reference proteome</keyword>
<feature type="transmembrane region" description="Helical" evidence="1">
    <location>
        <begin position="12"/>
        <end position="34"/>
    </location>
</feature>